<protein>
    <submittedName>
        <fullName evidence="2">39S ribosomal protein L16, mitochondrial</fullName>
    </submittedName>
</protein>
<accession>A0AC35TSW1</accession>
<name>A0AC35TSW1_9BILA</name>
<reference evidence="2" key="1">
    <citation type="submission" date="2016-11" db="UniProtKB">
        <authorList>
            <consortium name="WormBaseParasite"/>
        </authorList>
    </citation>
    <scope>IDENTIFICATION</scope>
    <source>
        <strain evidence="2">KR3021</strain>
    </source>
</reference>
<evidence type="ECO:0000313" key="1">
    <source>
        <dbReference type="Proteomes" id="UP000095286"/>
    </source>
</evidence>
<dbReference type="Proteomes" id="UP000095286">
    <property type="component" value="Unplaced"/>
</dbReference>
<evidence type="ECO:0000313" key="2">
    <source>
        <dbReference type="WBParaSite" id="RSKR_0000352000.1"/>
    </source>
</evidence>
<proteinExistence type="predicted"/>
<organism evidence="1 2">
    <name type="scientific">Rhabditophanes sp. KR3021</name>
    <dbReference type="NCBI Taxonomy" id="114890"/>
    <lineage>
        <taxon>Eukaryota</taxon>
        <taxon>Metazoa</taxon>
        <taxon>Ecdysozoa</taxon>
        <taxon>Nematoda</taxon>
        <taxon>Chromadorea</taxon>
        <taxon>Rhabditida</taxon>
        <taxon>Tylenchina</taxon>
        <taxon>Panagrolaimomorpha</taxon>
        <taxon>Strongyloidoidea</taxon>
        <taxon>Alloionematidae</taxon>
        <taxon>Rhabditophanes</taxon>
    </lineage>
</organism>
<sequence>MNNCKLLKNAFFVASQASRGMKKYPFPVTYENVVFPVDGKFKLPPMPVEPNFDADTGERKFKETKRMIEARGVEEVHTELIHQQYGLAAVNGGFISGKDFKFVMERVNKNLIANQFAIWRVDAPWLPRTKKAQGTKLGGGKGTIAKYVTPVRSERIILEVGGYITEIEAKAFLSYIAERFAFPVEFVSSQILADRRQREKEIEEGNQNKFEWENVIKWNMQNTNSWLSQYDVIWKAKYK</sequence>
<dbReference type="WBParaSite" id="RSKR_0000352000.1">
    <property type="protein sequence ID" value="RSKR_0000352000.1"/>
    <property type="gene ID" value="RSKR_0000352000"/>
</dbReference>